<feature type="transmembrane region" description="Helical" evidence="1">
    <location>
        <begin position="96"/>
        <end position="116"/>
    </location>
</feature>
<protein>
    <submittedName>
        <fullName evidence="2">Uncharacterized protein</fullName>
    </submittedName>
</protein>
<keyword evidence="1" id="KW-0812">Transmembrane</keyword>
<organism evidence="2 3">
    <name type="scientific">Vibrio ostreae</name>
    <dbReference type="NCBI Taxonomy" id="2841925"/>
    <lineage>
        <taxon>Bacteria</taxon>
        <taxon>Pseudomonadati</taxon>
        <taxon>Pseudomonadota</taxon>
        <taxon>Gammaproteobacteria</taxon>
        <taxon>Vibrionales</taxon>
        <taxon>Vibrionaceae</taxon>
        <taxon>Vibrio</taxon>
    </lineage>
</organism>
<gene>
    <name evidence="2" type="ORF">KNV97_10565</name>
</gene>
<dbReference type="RefSeq" id="WP_218563063.1">
    <property type="nucleotide sequence ID" value="NZ_CP076643.1"/>
</dbReference>
<dbReference type="AlphaFoldDB" id="A0A975YPD4"/>
<feature type="transmembrane region" description="Helical" evidence="1">
    <location>
        <begin position="25"/>
        <end position="44"/>
    </location>
</feature>
<name>A0A975YPD4_9VIBR</name>
<evidence type="ECO:0000313" key="2">
    <source>
        <dbReference type="EMBL" id="QXO18678.1"/>
    </source>
</evidence>
<keyword evidence="3" id="KW-1185">Reference proteome</keyword>
<feature type="transmembrane region" description="Helical" evidence="1">
    <location>
        <begin position="56"/>
        <end position="84"/>
    </location>
</feature>
<proteinExistence type="predicted"/>
<evidence type="ECO:0000256" key="1">
    <source>
        <dbReference type="SAM" id="Phobius"/>
    </source>
</evidence>
<dbReference type="EMBL" id="CP076643">
    <property type="protein sequence ID" value="QXO18678.1"/>
    <property type="molecule type" value="Genomic_DNA"/>
</dbReference>
<dbReference type="KEGG" id="vos:KNV97_10565"/>
<accession>A0A975YPD4</accession>
<sequence length="129" mass="14172">MILWLGALLFTLRMGYLFLIDKPFFPYVCVVVIAAILGSLLYVAGGLSTFRGHSELWVFEISWFFLANKYAITLFVLAAMAYLFGSNLFSGDISKAVIFILAFSVTSGSLIGSLSASSFMQKYGISATY</sequence>
<keyword evidence="1" id="KW-1133">Transmembrane helix</keyword>
<reference evidence="2" key="1">
    <citation type="submission" date="2021-06" db="EMBL/GenBank/DDBJ databases">
        <title>Vibrio nov. sp., novel gut bacterium isolated from Yellow Sea oyster.</title>
        <authorList>
            <person name="Muhammad N."/>
            <person name="Nguyen T.H."/>
            <person name="Lee Y.-J."/>
            <person name="Ko J."/>
            <person name="Kim S.-G."/>
        </authorList>
    </citation>
    <scope>NUCLEOTIDE SEQUENCE</scope>
    <source>
        <strain evidence="2">OG9-811</strain>
    </source>
</reference>
<keyword evidence="1" id="KW-0472">Membrane</keyword>
<evidence type="ECO:0000313" key="3">
    <source>
        <dbReference type="Proteomes" id="UP000694232"/>
    </source>
</evidence>
<dbReference type="Proteomes" id="UP000694232">
    <property type="component" value="Chromosome 1"/>
</dbReference>